<reference evidence="1 2" key="1">
    <citation type="submission" date="2016-03" db="EMBL/GenBank/DDBJ databases">
        <title>Choanephora cucurbitarum.</title>
        <authorList>
            <person name="Min B."/>
            <person name="Park H."/>
            <person name="Park J.-H."/>
            <person name="Shin H.-D."/>
            <person name="Choi I.-G."/>
        </authorList>
    </citation>
    <scope>NUCLEOTIDE SEQUENCE [LARGE SCALE GENOMIC DNA]</scope>
    <source>
        <strain evidence="1 2">KUS-F28377</strain>
    </source>
</reference>
<feature type="non-terminal residue" evidence="1">
    <location>
        <position position="297"/>
    </location>
</feature>
<keyword evidence="2" id="KW-1185">Reference proteome</keyword>
<dbReference type="Proteomes" id="UP000093000">
    <property type="component" value="Unassembled WGS sequence"/>
</dbReference>
<evidence type="ECO:0000313" key="1">
    <source>
        <dbReference type="EMBL" id="OBZ78514.1"/>
    </source>
</evidence>
<evidence type="ECO:0000313" key="2">
    <source>
        <dbReference type="Proteomes" id="UP000093000"/>
    </source>
</evidence>
<accession>A0A1C7MU56</accession>
<dbReference type="EMBL" id="LUGH01002593">
    <property type="protein sequence ID" value="OBZ78514.1"/>
    <property type="molecule type" value="Genomic_DNA"/>
</dbReference>
<gene>
    <name evidence="1" type="ORF">A0J61_11858</name>
</gene>
<organism evidence="1 2">
    <name type="scientific">Choanephora cucurbitarum</name>
    <dbReference type="NCBI Taxonomy" id="101091"/>
    <lineage>
        <taxon>Eukaryota</taxon>
        <taxon>Fungi</taxon>
        <taxon>Fungi incertae sedis</taxon>
        <taxon>Mucoromycota</taxon>
        <taxon>Mucoromycotina</taxon>
        <taxon>Mucoromycetes</taxon>
        <taxon>Mucorales</taxon>
        <taxon>Mucorineae</taxon>
        <taxon>Choanephoraceae</taxon>
        <taxon>Choanephoroideae</taxon>
        <taxon>Choanephora</taxon>
    </lineage>
</organism>
<protein>
    <submittedName>
        <fullName evidence="1">Uncharacterized protein</fullName>
    </submittedName>
</protein>
<dbReference type="AlphaFoldDB" id="A0A1C7MU56"/>
<sequence>MDNGSFSGQSLSSFGNQNSGILVDNGFFIDSSSTGILNDIEDITTDNGISFDVTSDDEELEENQMDDPLDLLSDIQGGNTGAFFLNTIAPFMNILDDSDEDSLDNTADDVIEAISNAYPADPFRNVLNFVLIAFFNGSKMNLSMAKIKSIMTMIRLLFKLKERDNTLQLPKTDYILHFNERTNTHIPFLTPTKHKGTDKKGDEHDFYMNKPSEYLKFLMADPVKGTQLTTLPDHTTCETKSLQQGYKWRTHKSFQQPMITLDNGNDVWATDLVRVNFTGNWDCILVSNFFTKKEDLN</sequence>
<dbReference type="OrthoDB" id="2289615at2759"/>
<name>A0A1C7MU56_9FUNG</name>
<dbReference type="InParanoid" id="A0A1C7MU56"/>
<proteinExistence type="predicted"/>
<comment type="caution">
    <text evidence="1">The sequence shown here is derived from an EMBL/GenBank/DDBJ whole genome shotgun (WGS) entry which is preliminary data.</text>
</comment>